<feature type="compositionally biased region" description="Basic residues" evidence="1">
    <location>
        <begin position="197"/>
        <end position="212"/>
    </location>
</feature>
<dbReference type="STRING" id="933852.A0A0C3BJR2"/>
<evidence type="ECO:0000313" key="2">
    <source>
        <dbReference type="EMBL" id="KIM31711.1"/>
    </source>
</evidence>
<feature type="compositionally biased region" description="Basic and acidic residues" evidence="1">
    <location>
        <begin position="40"/>
        <end position="51"/>
    </location>
</feature>
<accession>A0A0C3BJR2</accession>
<feature type="compositionally biased region" description="Pro residues" evidence="1">
    <location>
        <begin position="143"/>
        <end position="153"/>
    </location>
</feature>
<feature type="compositionally biased region" description="Low complexity" evidence="1">
    <location>
        <begin position="173"/>
        <end position="196"/>
    </location>
</feature>
<gene>
    <name evidence="2" type="ORF">M408DRAFT_327165</name>
</gene>
<reference evidence="2 3" key="1">
    <citation type="submission" date="2014-04" db="EMBL/GenBank/DDBJ databases">
        <authorList>
            <consortium name="DOE Joint Genome Institute"/>
            <person name="Kuo A."/>
            <person name="Zuccaro A."/>
            <person name="Kohler A."/>
            <person name="Nagy L.G."/>
            <person name="Floudas D."/>
            <person name="Copeland A."/>
            <person name="Barry K.W."/>
            <person name="Cichocki N."/>
            <person name="Veneault-Fourrey C."/>
            <person name="LaButti K."/>
            <person name="Lindquist E.A."/>
            <person name="Lipzen A."/>
            <person name="Lundell T."/>
            <person name="Morin E."/>
            <person name="Murat C."/>
            <person name="Sun H."/>
            <person name="Tunlid A."/>
            <person name="Henrissat B."/>
            <person name="Grigoriev I.V."/>
            <person name="Hibbett D.S."/>
            <person name="Martin F."/>
            <person name="Nordberg H.P."/>
            <person name="Cantor M.N."/>
            <person name="Hua S.X."/>
        </authorList>
    </citation>
    <scope>NUCLEOTIDE SEQUENCE [LARGE SCALE GENOMIC DNA]</scope>
    <source>
        <strain evidence="2 3">MAFF 305830</strain>
    </source>
</reference>
<organism evidence="2 3">
    <name type="scientific">Serendipita vermifera MAFF 305830</name>
    <dbReference type="NCBI Taxonomy" id="933852"/>
    <lineage>
        <taxon>Eukaryota</taxon>
        <taxon>Fungi</taxon>
        <taxon>Dikarya</taxon>
        <taxon>Basidiomycota</taxon>
        <taxon>Agaricomycotina</taxon>
        <taxon>Agaricomycetes</taxon>
        <taxon>Sebacinales</taxon>
        <taxon>Serendipitaceae</taxon>
        <taxon>Serendipita</taxon>
    </lineage>
</organism>
<feature type="region of interest" description="Disordered" evidence="1">
    <location>
        <begin position="1"/>
        <end position="463"/>
    </location>
</feature>
<feature type="compositionally biased region" description="Low complexity" evidence="1">
    <location>
        <begin position="229"/>
        <end position="255"/>
    </location>
</feature>
<name>A0A0C3BJR2_SERVB</name>
<dbReference type="Proteomes" id="UP000054097">
    <property type="component" value="Unassembled WGS sequence"/>
</dbReference>
<reference evidence="3" key="2">
    <citation type="submission" date="2015-01" db="EMBL/GenBank/DDBJ databases">
        <title>Evolutionary Origins and Diversification of the Mycorrhizal Mutualists.</title>
        <authorList>
            <consortium name="DOE Joint Genome Institute"/>
            <consortium name="Mycorrhizal Genomics Consortium"/>
            <person name="Kohler A."/>
            <person name="Kuo A."/>
            <person name="Nagy L.G."/>
            <person name="Floudas D."/>
            <person name="Copeland A."/>
            <person name="Barry K.W."/>
            <person name="Cichocki N."/>
            <person name="Veneault-Fourrey C."/>
            <person name="LaButti K."/>
            <person name="Lindquist E.A."/>
            <person name="Lipzen A."/>
            <person name="Lundell T."/>
            <person name="Morin E."/>
            <person name="Murat C."/>
            <person name="Riley R."/>
            <person name="Ohm R."/>
            <person name="Sun H."/>
            <person name="Tunlid A."/>
            <person name="Henrissat B."/>
            <person name="Grigoriev I.V."/>
            <person name="Hibbett D.S."/>
            <person name="Martin F."/>
        </authorList>
    </citation>
    <scope>NUCLEOTIDE SEQUENCE [LARGE SCALE GENOMIC DNA]</scope>
    <source>
        <strain evidence="3">MAFF 305830</strain>
    </source>
</reference>
<dbReference type="OrthoDB" id="3270155at2759"/>
<sequence length="536" mass="59358">MAEPETTEVDPKREAPAETGNVISKQEDDTSGPTMTQNEASEHVALPERPRSRSPAEAVQSRASDRRESPGRQARGGRGRRKPPPPYRGRGPPGRPSRPSPGPPPMPPPGPPPAGYRRPERLDSPPPHRRGRSPVDTSRRRSPTPPRPPPVPPSSSYGRSRYDSPPRRPLSPPSRRWSNVRSRSPPPRGYRSPPGSRWRRSPMRSPPPRRRSPPGPYRRPPSRSPPYKRPYSPRRSSPGRRSPPRTGTRTRTVSPQPVKHRLPSPSRSAARGRFAQPVRSNTNSRRGSPSARDQSPNGHRKRTRSPDKGDTVAKEEDDHVAKKRRTMDGEPPQEPRAGSPMRGVKRESDDHSMPYSRFDGASENRPPTEPKSFREMKERESGHGALAILRIKTEQRDVEMADGTAHGSPADASPTTWKTPKTPAPKQSISSGQGASASQTNQPPPTPTATVPKMPTWKKESITPDLDAEIERVRALRLSISAEHTNITTAVRRALYELELVDFDLKASEARLAVAEKQSELAAKGMPIYVEDNTSR</sequence>
<feature type="compositionally biased region" description="Basic and acidic residues" evidence="1">
    <location>
        <begin position="360"/>
        <end position="382"/>
    </location>
</feature>
<keyword evidence="3" id="KW-1185">Reference proteome</keyword>
<feature type="compositionally biased region" description="Polar residues" evidence="1">
    <location>
        <begin position="278"/>
        <end position="297"/>
    </location>
</feature>
<feature type="compositionally biased region" description="Low complexity" evidence="1">
    <location>
        <begin position="414"/>
        <end position="441"/>
    </location>
</feature>
<dbReference type="AlphaFoldDB" id="A0A0C3BJR2"/>
<dbReference type="HOGENOM" id="CLU_537603_0_0_1"/>
<feature type="compositionally biased region" description="Pro residues" evidence="1">
    <location>
        <begin position="93"/>
        <end position="114"/>
    </location>
</feature>
<evidence type="ECO:0000256" key="1">
    <source>
        <dbReference type="SAM" id="MobiDB-lite"/>
    </source>
</evidence>
<feature type="compositionally biased region" description="Basic and acidic residues" evidence="1">
    <location>
        <begin position="304"/>
        <end position="320"/>
    </location>
</feature>
<feature type="compositionally biased region" description="Pro residues" evidence="1">
    <location>
        <begin position="213"/>
        <end position="228"/>
    </location>
</feature>
<protein>
    <submittedName>
        <fullName evidence="2">Uncharacterized protein</fullName>
    </submittedName>
</protein>
<dbReference type="EMBL" id="KN824281">
    <property type="protein sequence ID" value="KIM31711.1"/>
    <property type="molecule type" value="Genomic_DNA"/>
</dbReference>
<proteinExistence type="predicted"/>
<evidence type="ECO:0000313" key="3">
    <source>
        <dbReference type="Proteomes" id="UP000054097"/>
    </source>
</evidence>